<dbReference type="InterPro" id="IPR002346">
    <property type="entry name" value="Mopterin_DH_FAD-bd"/>
</dbReference>
<evidence type="ECO:0000256" key="2">
    <source>
        <dbReference type="ARBA" id="ARBA00022827"/>
    </source>
</evidence>
<feature type="domain" description="FAD-binding PCMH-type" evidence="3">
    <location>
        <begin position="1"/>
        <end position="66"/>
    </location>
</feature>
<dbReference type="PROSITE" id="PS51387">
    <property type="entry name" value="FAD_PCMH"/>
    <property type="match status" value="1"/>
</dbReference>
<dbReference type="GO" id="GO:0071949">
    <property type="term" value="F:FAD binding"/>
    <property type="evidence" value="ECO:0007669"/>
    <property type="project" value="InterPro"/>
</dbReference>
<dbReference type="AlphaFoldDB" id="A0A7C9VIA6"/>
<keyword evidence="2" id="KW-0274">FAD</keyword>
<evidence type="ECO:0000256" key="1">
    <source>
        <dbReference type="ARBA" id="ARBA00022630"/>
    </source>
</evidence>
<feature type="non-terminal residue" evidence="4">
    <location>
        <position position="66"/>
    </location>
</feature>
<keyword evidence="5" id="KW-1185">Reference proteome</keyword>
<dbReference type="GO" id="GO:0016491">
    <property type="term" value="F:oxidoreductase activity"/>
    <property type="evidence" value="ECO:0007669"/>
    <property type="project" value="InterPro"/>
</dbReference>
<dbReference type="Proteomes" id="UP000480266">
    <property type="component" value="Unassembled WGS sequence"/>
</dbReference>
<dbReference type="Gene3D" id="3.30.43.10">
    <property type="entry name" value="Uridine Diphospho-n-acetylenolpyruvylglucosamine Reductase, domain 2"/>
    <property type="match status" value="1"/>
</dbReference>
<sequence length="66" mass="7244">MKPVNFDYARPGDVDAALKLISDDSLTVKIMAGSQSLGPMLNMRLVQPDLLVDITGIDELRSVDQR</sequence>
<dbReference type="InterPro" id="IPR016167">
    <property type="entry name" value="FAD-bd_PCMH_sub1"/>
</dbReference>
<dbReference type="InterPro" id="IPR016166">
    <property type="entry name" value="FAD-bd_PCMH"/>
</dbReference>
<organism evidence="4 5">
    <name type="scientific">Candidatus Afipia apatlaquensis</name>
    <dbReference type="NCBI Taxonomy" id="2712852"/>
    <lineage>
        <taxon>Bacteria</taxon>
        <taxon>Pseudomonadati</taxon>
        <taxon>Pseudomonadota</taxon>
        <taxon>Alphaproteobacteria</taxon>
        <taxon>Hyphomicrobiales</taxon>
        <taxon>Nitrobacteraceae</taxon>
        <taxon>Afipia</taxon>
    </lineage>
</organism>
<evidence type="ECO:0000313" key="4">
    <source>
        <dbReference type="EMBL" id="NGX94015.1"/>
    </source>
</evidence>
<name>A0A7C9VIA6_9BRAD</name>
<dbReference type="SUPFAM" id="SSF56176">
    <property type="entry name" value="FAD-binding/transporter-associated domain-like"/>
    <property type="match status" value="1"/>
</dbReference>
<evidence type="ECO:0000259" key="3">
    <source>
        <dbReference type="PROSITE" id="PS51387"/>
    </source>
</evidence>
<accession>A0A7C9VIA6</accession>
<protein>
    <submittedName>
        <fullName evidence="4">Carbon monoxide dehydrogenase</fullName>
    </submittedName>
</protein>
<gene>
    <name evidence="4" type="ORF">G4V63_01800</name>
</gene>
<dbReference type="Pfam" id="PF00941">
    <property type="entry name" value="FAD_binding_5"/>
    <property type="match status" value="1"/>
</dbReference>
<dbReference type="InterPro" id="IPR036318">
    <property type="entry name" value="FAD-bd_PCMH-like_sf"/>
</dbReference>
<reference evidence="4" key="1">
    <citation type="submission" date="2020-02" db="EMBL/GenBank/DDBJ databases">
        <title>Draft genome sequence of Candidatus Afipia apatlaquensis IBT-C3, a potential strain for decolorization of textile dyes.</title>
        <authorList>
            <person name="Sanchez-Reyes A."/>
            <person name="Breton-Deval L."/>
            <person name="Mangelson H."/>
            <person name="Sanchez-Flores A."/>
        </authorList>
    </citation>
    <scope>NUCLEOTIDE SEQUENCE [LARGE SCALE GENOMIC DNA]</scope>
    <source>
        <strain evidence="4">IBT-C3</strain>
    </source>
</reference>
<dbReference type="EMBL" id="JAAMRR010000096">
    <property type="protein sequence ID" value="NGX94015.1"/>
    <property type="molecule type" value="Genomic_DNA"/>
</dbReference>
<comment type="caution">
    <text evidence="4">The sequence shown here is derived from an EMBL/GenBank/DDBJ whole genome shotgun (WGS) entry which is preliminary data.</text>
</comment>
<keyword evidence="1" id="KW-0285">Flavoprotein</keyword>
<evidence type="ECO:0000313" key="5">
    <source>
        <dbReference type="Proteomes" id="UP000480266"/>
    </source>
</evidence>
<proteinExistence type="predicted"/>